<dbReference type="SUPFAM" id="SSF52047">
    <property type="entry name" value="RNI-like"/>
    <property type="match status" value="1"/>
</dbReference>
<dbReference type="InterPro" id="IPR032675">
    <property type="entry name" value="LRR_dom_sf"/>
</dbReference>
<dbReference type="AlphaFoldDB" id="A0A9P8AC11"/>
<dbReference type="Gene3D" id="3.80.10.10">
    <property type="entry name" value="Ribonuclease Inhibitor"/>
    <property type="match status" value="2"/>
</dbReference>
<proteinExistence type="predicted"/>
<protein>
    <recommendedName>
        <fullName evidence="4">F-box domain-containing protein</fullName>
    </recommendedName>
</protein>
<dbReference type="EMBL" id="JAIFTL010000019">
    <property type="protein sequence ID" value="KAG9326459.1"/>
    <property type="molecule type" value="Genomic_DNA"/>
</dbReference>
<name>A0A9P8AC11_MORAP</name>
<evidence type="ECO:0000256" key="1">
    <source>
        <dbReference type="SAM" id="MobiDB-lite"/>
    </source>
</evidence>
<gene>
    <name evidence="2" type="ORF">KVV02_001638</name>
</gene>
<organism evidence="2 3">
    <name type="scientific">Mortierella alpina</name>
    <name type="common">Oleaginous fungus</name>
    <name type="synonym">Mortierella renispora</name>
    <dbReference type="NCBI Taxonomy" id="64518"/>
    <lineage>
        <taxon>Eukaryota</taxon>
        <taxon>Fungi</taxon>
        <taxon>Fungi incertae sedis</taxon>
        <taxon>Mucoromycota</taxon>
        <taxon>Mortierellomycotina</taxon>
        <taxon>Mortierellomycetes</taxon>
        <taxon>Mortierellales</taxon>
        <taxon>Mortierellaceae</taxon>
        <taxon>Mortierella</taxon>
    </lineage>
</organism>
<evidence type="ECO:0000313" key="2">
    <source>
        <dbReference type="EMBL" id="KAG9326459.1"/>
    </source>
</evidence>
<dbReference type="Proteomes" id="UP000717515">
    <property type="component" value="Unassembled WGS sequence"/>
</dbReference>
<feature type="region of interest" description="Disordered" evidence="1">
    <location>
        <begin position="248"/>
        <end position="271"/>
    </location>
</feature>
<reference evidence="2" key="1">
    <citation type="submission" date="2021-07" db="EMBL/GenBank/DDBJ databases">
        <title>Draft genome of Mortierella alpina, strain LL118, isolated from an aspen leaf litter sample.</title>
        <authorList>
            <person name="Yang S."/>
            <person name="Vinatzer B.A."/>
        </authorList>
    </citation>
    <scope>NUCLEOTIDE SEQUENCE</scope>
    <source>
        <strain evidence="2">LL118</strain>
    </source>
</reference>
<evidence type="ECO:0008006" key="4">
    <source>
        <dbReference type="Google" id="ProtNLM"/>
    </source>
</evidence>
<evidence type="ECO:0000313" key="3">
    <source>
        <dbReference type="Proteomes" id="UP000717515"/>
    </source>
</evidence>
<comment type="caution">
    <text evidence="2">The sequence shown here is derived from an EMBL/GenBank/DDBJ whole genome shotgun (WGS) entry which is preliminary data.</text>
</comment>
<sequence length="564" mass="62526">MNQRPNPLEIPEILARVGLYIPLWMKSIPNAHLRRSGTTSTTTTLRSLRPIFDPQDLLACILVNRTWHDILLPILWFTFDDTYSRSTSPVAIANLARHHAHFRILELSRSCPTILSLPLKQLPHNLIHLDLSGLDNNEWTKELVLQNPRLQSLHWQGGDFHRDDYGTLDGLALSKKLSRLQELHLECWRIDKGFMALLRRNPSLRTVSLDFVTGDIDELNTHPAAIGASVTHDTRALDKDPYDTGEIDEQSTHPAGIGASVTHDTHGLDKDPYDDNDEEVLLPNMTSLTVCKDVGSGALEALVRLCPKLEELSWMGSHDGDLRSLTTNIQQSCPSISALTYSTVEVMEDESAYAGLIGGLTGLVELQIRIPSLGHLFTDALLKHASTLEVLDLRIQRDRKTQPTQRADLRRILEGCHQITALSIEGSSSKASDLFTFNWACLRLHRLFLSGLHPLTRGHALESDNAAVAAMYGWATLSRTGGEDSTSSTAGRYDDPGMESVSGMGTESGLEQQYGAEQFMAPKVSTSFLRGLLLQVQNLTLMQSFVLNGVEYTRTSDHLGPYSG</sequence>
<accession>A0A9P8AC11</accession>